<dbReference type="Proteomes" id="UP000530660">
    <property type="component" value="Unassembled WGS sequence"/>
</dbReference>
<feature type="region of interest" description="Disordered" evidence="1">
    <location>
        <begin position="1"/>
        <end position="110"/>
    </location>
</feature>
<feature type="compositionally biased region" description="Low complexity" evidence="1">
    <location>
        <begin position="32"/>
        <end position="43"/>
    </location>
</feature>
<dbReference type="AlphaFoldDB" id="A0A7J7IPP3"/>
<protein>
    <submittedName>
        <fullName evidence="2">Uncharacterized protein</fullName>
    </submittedName>
</protein>
<feature type="compositionally biased region" description="Polar residues" evidence="1">
    <location>
        <begin position="373"/>
        <end position="388"/>
    </location>
</feature>
<organism evidence="2 3">
    <name type="scientific">Cyanidiococcus yangmingshanensis</name>
    <dbReference type="NCBI Taxonomy" id="2690220"/>
    <lineage>
        <taxon>Eukaryota</taxon>
        <taxon>Rhodophyta</taxon>
        <taxon>Bangiophyceae</taxon>
        <taxon>Cyanidiales</taxon>
        <taxon>Cyanidiaceae</taxon>
        <taxon>Cyanidiococcus</taxon>
    </lineage>
</organism>
<sequence>MEQAPSASSREHQLMSSQLVASRALRTEQPRVSAQASSSNAVAGISRNQIVSVPVPKELETGRGTTQRNPSPTKPYVRRQTPKESGRRGLQSETPAEWKEAPAKSGRHSVLADTAAQKATVPALHPLHAATSGSNKQVQDKPQQTAFRSRSVAARVPSRGEILLTEHSTRKERETIRQTSVVPSLSRGCRNGTSTERQRANAETTKRPSPALTSEVDTKSPSQRPEESRRTSGPVRTGSVSARPPDSGTAQVPPPASPSLHRSPGILSRRLSRSPEASPETGLPAVVHEDVVSVTAPHDAMLNKRCTKRVAAQLLHDRQSSNALNMAKGPALMPRPSTTGTERGSAPDALEGRGPQASSSSVPSPAARETTDTKAPNQTTVDASTKETNGYLPRLRRLRERVQKARALAEATWNREDLETESSI</sequence>
<feature type="compositionally biased region" description="Basic and acidic residues" evidence="1">
    <location>
        <begin position="167"/>
        <end position="176"/>
    </location>
</feature>
<evidence type="ECO:0000313" key="3">
    <source>
        <dbReference type="Proteomes" id="UP000530660"/>
    </source>
</evidence>
<reference evidence="2 3" key="1">
    <citation type="journal article" date="2020" name="J. Phycol.">
        <title>Comparative genome analysis reveals Cyanidiococcus gen. nov., a new extremophilic red algal genus sister to Cyanidioschyzon (Cyanidioschyzonaceae, Rhodophyta).</title>
        <authorList>
            <person name="Liu S.-L."/>
            <person name="Chiang Y.-R."/>
            <person name="Yoon H.S."/>
            <person name="Fu H.-Y."/>
        </authorList>
    </citation>
    <scope>NUCLEOTIDE SEQUENCE [LARGE SCALE GENOMIC DNA]</scope>
    <source>
        <strain evidence="2 3">THAL066</strain>
    </source>
</reference>
<feature type="compositionally biased region" description="Polar residues" evidence="1">
    <location>
        <begin position="1"/>
        <end position="20"/>
    </location>
</feature>
<feature type="compositionally biased region" description="Low complexity" evidence="1">
    <location>
        <begin position="355"/>
        <end position="367"/>
    </location>
</feature>
<feature type="compositionally biased region" description="Polar residues" evidence="1">
    <location>
        <begin position="131"/>
        <end position="147"/>
    </location>
</feature>
<keyword evidence="3" id="KW-1185">Reference proteome</keyword>
<feature type="region of interest" description="Disordered" evidence="1">
    <location>
        <begin position="126"/>
        <end position="288"/>
    </location>
</feature>
<gene>
    <name evidence="2" type="ORF">F1559_000506</name>
</gene>
<comment type="caution">
    <text evidence="2">The sequence shown here is derived from an EMBL/GenBank/DDBJ whole genome shotgun (WGS) entry which is preliminary data.</text>
</comment>
<proteinExistence type="predicted"/>
<feature type="compositionally biased region" description="Low complexity" evidence="1">
    <location>
        <begin position="148"/>
        <end position="159"/>
    </location>
</feature>
<feature type="compositionally biased region" description="Basic and acidic residues" evidence="1">
    <location>
        <begin position="196"/>
        <end position="206"/>
    </location>
</feature>
<name>A0A7J7IPP3_9RHOD</name>
<dbReference type="OrthoDB" id="10681230at2759"/>
<dbReference type="EMBL" id="VWRR01000001">
    <property type="protein sequence ID" value="KAF6005103.1"/>
    <property type="molecule type" value="Genomic_DNA"/>
</dbReference>
<evidence type="ECO:0000256" key="1">
    <source>
        <dbReference type="SAM" id="MobiDB-lite"/>
    </source>
</evidence>
<accession>A0A7J7IPP3</accession>
<evidence type="ECO:0000313" key="2">
    <source>
        <dbReference type="EMBL" id="KAF6005103.1"/>
    </source>
</evidence>
<feature type="region of interest" description="Disordered" evidence="1">
    <location>
        <begin position="313"/>
        <end position="395"/>
    </location>
</feature>